<dbReference type="EMBL" id="PDJK01000001">
    <property type="protein sequence ID" value="PFG57003.1"/>
    <property type="molecule type" value="Genomic_DNA"/>
</dbReference>
<evidence type="ECO:0000256" key="3">
    <source>
        <dbReference type="ARBA" id="ARBA00022475"/>
    </source>
</evidence>
<keyword evidence="11" id="KW-1185">Reference proteome</keyword>
<dbReference type="InterPro" id="IPR035906">
    <property type="entry name" value="MetI-like_sf"/>
</dbReference>
<comment type="similarity">
    <text evidence="8">Belongs to the binding-protein-dependent transport system permease family.</text>
</comment>
<feature type="domain" description="ABC transmembrane type-1" evidence="9">
    <location>
        <begin position="60"/>
        <end position="250"/>
    </location>
</feature>
<dbReference type="InterPro" id="IPR000515">
    <property type="entry name" value="MetI-like"/>
</dbReference>
<name>A0A2A9G1G5_9PSEU</name>
<accession>A0A2A9G1G5</accession>
<proteinExistence type="inferred from homology"/>
<sequence>MSVWLRRIFLFVVAVFILAPLVVVLVASVSTDEVLSGLPSGFTMHWLAEALSYPQFQVGFQYSVQVAAIATACSVVLGTAAAYALYRLEVPGTRLLRTLFIAPLSMPRVVSGFCFFVLFASLVPAAYGTVGGVAFAHVLILLPFVVSLVGAGLATLDSSLEEAARDLGASAFTAFRRVTLPQIRASLLIATVFAFLTSFDEVDLSVFLMPADTTTLPVAIFLRLQQNQDPTTSAVSSLMIVGSLLLTGLVALAGRKAGLFAAPGSTAANQPERKEEQPA</sequence>
<keyword evidence="7 8" id="KW-0472">Membrane</keyword>
<dbReference type="Pfam" id="PF00528">
    <property type="entry name" value="BPD_transp_1"/>
    <property type="match status" value="1"/>
</dbReference>
<reference evidence="10 11" key="1">
    <citation type="submission" date="2017-10" db="EMBL/GenBank/DDBJ databases">
        <title>Sequencing the genomes of 1000 actinobacteria strains.</title>
        <authorList>
            <person name="Klenk H.-P."/>
        </authorList>
    </citation>
    <scope>NUCLEOTIDE SEQUENCE [LARGE SCALE GENOMIC DNA]</scope>
    <source>
        <strain evidence="10 11">DSM 46092</strain>
    </source>
</reference>
<evidence type="ECO:0000313" key="10">
    <source>
        <dbReference type="EMBL" id="PFG57003.1"/>
    </source>
</evidence>
<evidence type="ECO:0000256" key="7">
    <source>
        <dbReference type="ARBA" id="ARBA00023136"/>
    </source>
</evidence>
<keyword evidence="2 8" id="KW-0813">Transport</keyword>
<keyword evidence="5 8" id="KW-0812">Transmembrane</keyword>
<protein>
    <submittedName>
        <fullName evidence="10">Putative spermidine/putrescine transport system permease protein</fullName>
    </submittedName>
</protein>
<dbReference type="PROSITE" id="PS50928">
    <property type="entry name" value="ABC_TM1"/>
    <property type="match status" value="1"/>
</dbReference>
<gene>
    <name evidence="10" type="ORF">ATK36_0548</name>
</gene>
<dbReference type="SUPFAM" id="SSF161098">
    <property type="entry name" value="MetI-like"/>
    <property type="match status" value="1"/>
</dbReference>
<feature type="transmembrane region" description="Helical" evidence="8">
    <location>
        <begin position="234"/>
        <end position="253"/>
    </location>
</feature>
<evidence type="ECO:0000256" key="2">
    <source>
        <dbReference type="ARBA" id="ARBA00022448"/>
    </source>
</evidence>
<keyword evidence="3" id="KW-1003">Cell membrane</keyword>
<feature type="transmembrane region" description="Helical" evidence="8">
    <location>
        <begin position="62"/>
        <end position="86"/>
    </location>
</feature>
<dbReference type="GO" id="GO:0055085">
    <property type="term" value="P:transmembrane transport"/>
    <property type="evidence" value="ECO:0007669"/>
    <property type="project" value="InterPro"/>
</dbReference>
<organism evidence="10 11">
    <name type="scientific">Amycolatopsis sulphurea</name>
    <dbReference type="NCBI Taxonomy" id="76022"/>
    <lineage>
        <taxon>Bacteria</taxon>
        <taxon>Bacillati</taxon>
        <taxon>Actinomycetota</taxon>
        <taxon>Actinomycetes</taxon>
        <taxon>Pseudonocardiales</taxon>
        <taxon>Pseudonocardiaceae</taxon>
        <taxon>Amycolatopsis</taxon>
    </lineage>
</organism>
<evidence type="ECO:0000256" key="8">
    <source>
        <dbReference type="RuleBase" id="RU363032"/>
    </source>
</evidence>
<dbReference type="RefSeq" id="WP_098509667.1">
    <property type="nucleotide sequence ID" value="NZ_JBIAKZ010000007.1"/>
</dbReference>
<dbReference type="Gene3D" id="1.10.3720.10">
    <property type="entry name" value="MetI-like"/>
    <property type="match status" value="1"/>
</dbReference>
<dbReference type="Proteomes" id="UP000243542">
    <property type="component" value="Unassembled WGS sequence"/>
</dbReference>
<evidence type="ECO:0000256" key="1">
    <source>
        <dbReference type="ARBA" id="ARBA00004429"/>
    </source>
</evidence>
<evidence type="ECO:0000313" key="11">
    <source>
        <dbReference type="Proteomes" id="UP000243542"/>
    </source>
</evidence>
<feature type="transmembrane region" description="Helical" evidence="8">
    <location>
        <begin position="183"/>
        <end position="199"/>
    </location>
</feature>
<comment type="caution">
    <text evidence="10">The sequence shown here is derived from an EMBL/GenBank/DDBJ whole genome shotgun (WGS) entry which is preliminary data.</text>
</comment>
<dbReference type="CDD" id="cd06261">
    <property type="entry name" value="TM_PBP2"/>
    <property type="match status" value="1"/>
</dbReference>
<dbReference type="AlphaFoldDB" id="A0A2A9G1G5"/>
<evidence type="ECO:0000259" key="9">
    <source>
        <dbReference type="PROSITE" id="PS50928"/>
    </source>
</evidence>
<keyword evidence="4" id="KW-0997">Cell inner membrane</keyword>
<feature type="transmembrane region" description="Helical" evidence="8">
    <location>
        <begin position="133"/>
        <end position="156"/>
    </location>
</feature>
<comment type="subcellular location">
    <subcellularLocation>
        <location evidence="1">Cell inner membrane</location>
        <topology evidence="1">Multi-pass membrane protein</topology>
    </subcellularLocation>
    <subcellularLocation>
        <location evidence="8">Cell membrane</location>
        <topology evidence="8">Multi-pass membrane protein</topology>
    </subcellularLocation>
</comment>
<keyword evidence="6 8" id="KW-1133">Transmembrane helix</keyword>
<feature type="transmembrane region" description="Helical" evidence="8">
    <location>
        <begin position="107"/>
        <end position="127"/>
    </location>
</feature>
<evidence type="ECO:0000256" key="5">
    <source>
        <dbReference type="ARBA" id="ARBA00022692"/>
    </source>
</evidence>
<dbReference type="PANTHER" id="PTHR43357">
    <property type="entry name" value="INNER MEMBRANE ABC TRANSPORTER PERMEASE PROTEIN YDCV"/>
    <property type="match status" value="1"/>
</dbReference>
<dbReference type="PANTHER" id="PTHR43357:SF4">
    <property type="entry name" value="INNER MEMBRANE ABC TRANSPORTER PERMEASE PROTEIN YDCV"/>
    <property type="match status" value="1"/>
</dbReference>
<evidence type="ECO:0000256" key="4">
    <source>
        <dbReference type="ARBA" id="ARBA00022519"/>
    </source>
</evidence>
<dbReference type="GO" id="GO:0005886">
    <property type="term" value="C:plasma membrane"/>
    <property type="evidence" value="ECO:0007669"/>
    <property type="project" value="UniProtKB-SubCell"/>
</dbReference>
<evidence type="ECO:0000256" key="6">
    <source>
        <dbReference type="ARBA" id="ARBA00022989"/>
    </source>
</evidence>